<protein>
    <submittedName>
        <fullName evidence="1">Ephrin RBD domain-containing protein</fullName>
    </submittedName>
</protein>
<proteinExistence type="predicted"/>
<dbReference type="WBParaSite" id="MCU_005081-RA">
    <property type="protein sequence ID" value="MCU_005081-RA"/>
    <property type="gene ID" value="MCU_005081"/>
</dbReference>
<evidence type="ECO:0000313" key="1">
    <source>
        <dbReference type="WBParaSite" id="MCU_005081-RA"/>
    </source>
</evidence>
<sequence length="265" mass="29815">MTQDQDLALLFHGCSPTPSTLLTIGERRTCKAFTLIEPVNLCILVTPNECPPTAFDQSHLAFKKCQQYTFVLSFCIEGNFFSEEGVYFRFCRVKPRAVLLLLLPIFKTAKRLWLLTVNSQTANQPVGPSTFPPRDKLFYQFDRRGHPLTTVSRSVNFLKFRALGPSSSISSRSHLPHWLSMPPHSPLAAYTPELAPDYSATEVALGCVTSPSNNNYAYNLFIHRSAQLACCRSSTCCSRQFRHYPTTTTTCELQDQHHPCSMPVS</sequence>
<dbReference type="AlphaFoldDB" id="A0A5K3F5G0"/>
<organism evidence="1">
    <name type="scientific">Mesocestoides corti</name>
    <name type="common">Flatworm</name>
    <dbReference type="NCBI Taxonomy" id="53468"/>
    <lineage>
        <taxon>Eukaryota</taxon>
        <taxon>Metazoa</taxon>
        <taxon>Spiralia</taxon>
        <taxon>Lophotrochozoa</taxon>
        <taxon>Platyhelminthes</taxon>
        <taxon>Cestoda</taxon>
        <taxon>Eucestoda</taxon>
        <taxon>Cyclophyllidea</taxon>
        <taxon>Mesocestoididae</taxon>
        <taxon>Mesocestoides</taxon>
    </lineage>
</organism>
<reference evidence="1" key="1">
    <citation type="submission" date="2019-11" db="UniProtKB">
        <authorList>
            <consortium name="WormBaseParasite"/>
        </authorList>
    </citation>
    <scope>IDENTIFICATION</scope>
</reference>
<name>A0A5K3F5G0_MESCO</name>
<accession>A0A5K3F5G0</accession>